<dbReference type="CDD" id="cd17546">
    <property type="entry name" value="REC_hyHK_CKI1_RcsC-like"/>
    <property type="match status" value="1"/>
</dbReference>
<dbReference type="Gene3D" id="3.30.565.10">
    <property type="entry name" value="Histidine kinase-like ATPase, C-terminal domain"/>
    <property type="match status" value="1"/>
</dbReference>
<dbReference type="SUPFAM" id="SSF47384">
    <property type="entry name" value="Homodimeric domain of signal transducing histidine kinase"/>
    <property type="match status" value="1"/>
</dbReference>
<feature type="modified residue" description="Phosphohistidine" evidence="13">
    <location>
        <position position="929"/>
    </location>
</feature>
<evidence type="ECO:0000256" key="2">
    <source>
        <dbReference type="ARBA" id="ARBA00004651"/>
    </source>
</evidence>
<dbReference type="InterPro" id="IPR036641">
    <property type="entry name" value="HPT_dom_sf"/>
</dbReference>
<evidence type="ECO:0000256" key="6">
    <source>
        <dbReference type="ARBA" id="ARBA00022692"/>
    </source>
</evidence>
<dbReference type="InterPro" id="IPR008207">
    <property type="entry name" value="Sig_transdc_His_kin_Hpt_dom"/>
</dbReference>
<feature type="modified residue" description="4-aspartylphosphate" evidence="14">
    <location>
        <position position="778"/>
    </location>
</feature>
<keyword evidence="19" id="KW-1185">Reference proteome</keyword>
<feature type="domain" description="Response regulatory" evidence="16">
    <location>
        <begin position="729"/>
        <end position="846"/>
    </location>
</feature>
<keyword evidence="10" id="KW-1133">Transmembrane helix</keyword>
<evidence type="ECO:0000256" key="14">
    <source>
        <dbReference type="PROSITE-ProRule" id="PRU00169"/>
    </source>
</evidence>
<dbReference type="SUPFAM" id="SSF47226">
    <property type="entry name" value="Histidine-containing phosphotransfer domain, HPT domain"/>
    <property type="match status" value="1"/>
</dbReference>
<dbReference type="Gene3D" id="1.10.287.130">
    <property type="match status" value="1"/>
</dbReference>
<sequence>MMGGLFGSRRWRVSERGKVTLLAAALALPLLVVSAAYVGVEHGRLTSGRLERAGADYLVPLSRLATAVTLARHTVAAGGRGDAAEIDALVRSAEEVDTREGRALGVRAEWRATAAAVRTALQPRSRRVTVANYNLAVDRILALMTHVRDPSTALDGDVDTYYVMNAAIYQLPVLLDTPLRAIDAVLLDTASGTSTGAAGLAPIAAMAGRTTVLTNSLANNLKRAFAATGSEELRGLQRLADRAVATHRQGAQFVLRTAAAGRPLAVEAALLEPMIEQTTALSAALLPVLRHLIDARITTLEHRIYGVGAATGLAVLIASYALMSSLRGMRRDRDRAVAAAAAQAAFLATMSHEIRTPLNAVIGMTGVLMDTDLDADQRDYVTTVRDSGEALLSTINDILDFSKIESGELDLDDEPFDVQECVDSALALVALEADRKGLELVGAVENCSPTVRGDVTRLRQILVNLLSNAVKFTERGEVVVTTTAQPLTDDPAGRVRLRVAVRDTGPGIPPDRMHRVFRSFAQVDSSTTRVHGGTGLGLAISRRLARAMGGDITVDSAVGAGSTFVATAIVTSWPDDAVTDADDGRLVGASALVVDDNATNRRVLCLQLGGWGLRCVEAASAADARALVDAGERFDVAVLDLQMPEHDGLELARALRTDARTAGLPLILLSSIYWRPTDADRTLFVAMLSKPARAALLRDHLRRALARPAEPRDVSSSRSGVPSPSAALRILLAEDNPVNQKVAQLLLAKLGQRVDTVANGAEALQAVQRVPYDLVLMDVQMPVMDGLEATRRIRSELPPERHPCIVAMTASVLVEDRNACSAAGMDDYLPKPVRAQDLHAVISRLTGRIVPGEHPVTADQSRDPAREEEIPDAIQRRIRDLIGPTTDPEEQHFLAGMLRAFTTTGDQLLSEIDHALHTDDHQAALAGAHRLKGSAANLGLDDLAQALGDLEEALQGIPPGSGRLEHLVTAARTDLHLAGPHLLHAADALEEPGTVHANPD</sequence>
<comment type="caution">
    <text evidence="18">The sequence shown here is derived from an EMBL/GenBank/DDBJ whole genome shotgun (WGS) entry which is preliminary data.</text>
</comment>
<dbReference type="InterPro" id="IPR004358">
    <property type="entry name" value="Sig_transdc_His_kin-like_C"/>
</dbReference>
<dbReference type="PANTHER" id="PTHR45339:SF1">
    <property type="entry name" value="HYBRID SIGNAL TRANSDUCTION HISTIDINE KINASE J"/>
    <property type="match status" value="1"/>
</dbReference>
<comment type="subcellular location">
    <subcellularLocation>
        <location evidence="2">Cell membrane</location>
        <topology evidence="2">Multi-pass membrane protein</topology>
    </subcellularLocation>
</comment>
<evidence type="ECO:0000259" key="16">
    <source>
        <dbReference type="PROSITE" id="PS50110"/>
    </source>
</evidence>
<keyword evidence="8" id="KW-0418">Kinase</keyword>
<feature type="modified residue" description="4-aspartylphosphate" evidence="14">
    <location>
        <position position="640"/>
    </location>
</feature>
<dbReference type="RefSeq" id="WP_344646951.1">
    <property type="nucleotide sequence ID" value="NZ_BAAAGX010000002.1"/>
</dbReference>
<keyword evidence="7" id="KW-0547">Nucleotide-binding</keyword>
<evidence type="ECO:0000259" key="17">
    <source>
        <dbReference type="PROSITE" id="PS50894"/>
    </source>
</evidence>
<keyword evidence="8" id="KW-0808">Transferase</keyword>
<accession>A0ABN0TGA9</accession>
<evidence type="ECO:0000256" key="1">
    <source>
        <dbReference type="ARBA" id="ARBA00000085"/>
    </source>
</evidence>
<keyword evidence="5 14" id="KW-0597">Phosphoprotein</keyword>
<evidence type="ECO:0000256" key="4">
    <source>
        <dbReference type="ARBA" id="ARBA00022475"/>
    </source>
</evidence>
<dbReference type="CDD" id="cd16922">
    <property type="entry name" value="HATPase_EvgS-ArcB-TorS-like"/>
    <property type="match status" value="1"/>
</dbReference>
<dbReference type="Gene3D" id="1.20.120.160">
    <property type="entry name" value="HPT domain"/>
    <property type="match status" value="1"/>
</dbReference>
<dbReference type="InterPro" id="IPR003594">
    <property type="entry name" value="HATPase_dom"/>
</dbReference>
<dbReference type="EMBL" id="BAAAGX010000002">
    <property type="protein sequence ID" value="GAA0220939.1"/>
    <property type="molecule type" value="Genomic_DNA"/>
</dbReference>
<comment type="catalytic activity">
    <reaction evidence="1">
        <text>ATP + protein L-histidine = ADP + protein N-phospho-L-histidine.</text>
        <dbReference type="EC" id="2.7.13.3"/>
    </reaction>
</comment>
<evidence type="ECO:0000256" key="9">
    <source>
        <dbReference type="ARBA" id="ARBA00022840"/>
    </source>
</evidence>
<dbReference type="SUPFAM" id="SSF52172">
    <property type="entry name" value="CheY-like"/>
    <property type="match status" value="2"/>
</dbReference>
<evidence type="ECO:0000256" key="11">
    <source>
        <dbReference type="ARBA" id="ARBA00023012"/>
    </source>
</evidence>
<keyword evidence="12" id="KW-0472">Membrane</keyword>
<evidence type="ECO:0000313" key="18">
    <source>
        <dbReference type="EMBL" id="GAA0220939.1"/>
    </source>
</evidence>
<proteinExistence type="predicted"/>
<dbReference type="Pfam" id="PF00072">
    <property type="entry name" value="Response_reg"/>
    <property type="match status" value="2"/>
</dbReference>
<dbReference type="InterPro" id="IPR003661">
    <property type="entry name" value="HisK_dim/P_dom"/>
</dbReference>
<evidence type="ECO:0000256" key="7">
    <source>
        <dbReference type="ARBA" id="ARBA00022741"/>
    </source>
</evidence>
<dbReference type="PROSITE" id="PS50894">
    <property type="entry name" value="HPT"/>
    <property type="match status" value="1"/>
</dbReference>
<keyword evidence="4" id="KW-1003">Cell membrane</keyword>
<keyword evidence="9" id="KW-0067">ATP-binding</keyword>
<dbReference type="SMART" id="SM00388">
    <property type="entry name" value="HisKA"/>
    <property type="match status" value="1"/>
</dbReference>
<dbReference type="InterPro" id="IPR036097">
    <property type="entry name" value="HisK_dim/P_sf"/>
</dbReference>
<evidence type="ECO:0000256" key="13">
    <source>
        <dbReference type="PROSITE-ProRule" id="PRU00110"/>
    </source>
</evidence>
<evidence type="ECO:0000256" key="3">
    <source>
        <dbReference type="ARBA" id="ARBA00012438"/>
    </source>
</evidence>
<dbReference type="CDD" id="cd00088">
    <property type="entry name" value="HPT"/>
    <property type="match status" value="1"/>
</dbReference>
<dbReference type="PROSITE" id="PS50109">
    <property type="entry name" value="HIS_KIN"/>
    <property type="match status" value="1"/>
</dbReference>
<evidence type="ECO:0000256" key="5">
    <source>
        <dbReference type="ARBA" id="ARBA00022553"/>
    </source>
</evidence>
<dbReference type="Gene3D" id="3.40.50.2300">
    <property type="match status" value="2"/>
</dbReference>
<dbReference type="PRINTS" id="PR00344">
    <property type="entry name" value="BCTRLSENSOR"/>
</dbReference>
<dbReference type="Pfam" id="PF01627">
    <property type="entry name" value="Hpt"/>
    <property type="match status" value="1"/>
</dbReference>
<dbReference type="Pfam" id="PF00512">
    <property type="entry name" value="HisKA"/>
    <property type="match status" value="1"/>
</dbReference>
<keyword evidence="6" id="KW-0812">Transmembrane</keyword>
<evidence type="ECO:0000313" key="19">
    <source>
        <dbReference type="Proteomes" id="UP001500967"/>
    </source>
</evidence>
<gene>
    <name evidence="18" type="ORF">GCM10009539_02700</name>
</gene>
<evidence type="ECO:0000256" key="8">
    <source>
        <dbReference type="ARBA" id="ARBA00022777"/>
    </source>
</evidence>
<protein>
    <recommendedName>
        <fullName evidence="3">histidine kinase</fullName>
        <ecNumber evidence="3">2.7.13.3</ecNumber>
    </recommendedName>
</protein>
<keyword evidence="11" id="KW-0902">Two-component regulatory system</keyword>
<dbReference type="InterPro" id="IPR001789">
    <property type="entry name" value="Sig_transdc_resp-reg_receiver"/>
</dbReference>
<dbReference type="InterPro" id="IPR005467">
    <property type="entry name" value="His_kinase_dom"/>
</dbReference>
<dbReference type="Proteomes" id="UP001500967">
    <property type="component" value="Unassembled WGS sequence"/>
</dbReference>
<dbReference type="InterPro" id="IPR036890">
    <property type="entry name" value="HATPase_C_sf"/>
</dbReference>
<dbReference type="InterPro" id="IPR011006">
    <property type="entry name" value="CheY-like_superfamily"/>
</dbReference>
<dbReference type="EC" id="2.7.13.3" evidence="3"/>
<reference evidence="18 19" key="1">
    <citation type="journal article" date="2019" name="Int. J. Syst. Evol. Microbiol.">
        <title>The Global Catalogue of Microorganisms (GCM) 10K type strain sequencing project: providing services to taxonomists for standard genome sequencing and annotation.</title>
        <authorList>
            <consortium name="The Broad Institute Genomics Platform"/>
            <consortium name="The Broad Institute Genome Sequencing Center for Infectious Disease"/>
            <person name="Wu L."/>
            <person name="Ma J."/>
        </authorList>
    </citation>
    <scope>NUCLEOTIDE SEQUENCE [LARGE SCALE GENOMIC DNA]</scope>
    <source>
        <strain evidence="18 19">JCM 10425</strain>
    </source>
</reference>
<dbReference type="SMART" id="SM00387">
    <property type="entry name" value="HATPase_c"/>
    <property type="match status" value="1"/>
</dbReference>
<evidence type="ECO:0000259" key="15">
    <source>
        <dbReference type="PROSITE" id="PS50109"/>
    </source>
</evidence>
<dbReference type="SUPFAM" id="SSF55874">
    <property type="entry name" value="ATPase domain of HSP90 chaperone/DNA topoisomerase II/histidine kinase"/>
    <property type="match status" value="1"/>
</dbReference>
<name>A0ABN0TGA9_9ACTN</name>
<feature type="domain" description="HPt" evidence="17">
    <location>
        <begin position="890"/>
        <end position="992"/>
    </location>
</feature>
<organism evidence="18 19">
    <name type="scientific">Cryptosporangium japonicum</name>
    <dbReference type="NCBI Taxonomy" id="80872"/>
    <lineage>
        <taxon>Bacteria</taxon>
        <taxon>Bacillati</taxon>
        <taxon>Actinomycetota</taxon>
        <taxon>Actinomycetes</taxon>
        <taxon>Cryptosporangiales</taxon>
        <taxon>Cryptosporangiaceae</taxon>
        <taxon>Cryptosporangium</taxon>
    </lineage>
</organism>
<dbReference type="PANTHER" id="PTHR45339">
    <property type="entry name" value="HYBRID SIGNAL TRANSDUCTION HISTIDINE KINASE J"/>
    <property type="match status" value="1"/>
</dbReference>
<evidence type="ECO:0000256" key="10">
    <source>
        <dbReference type="ARBA" id="ARBA00022989"/>
    </source>
</evidence>
<dbReference type="Pfam" id="PF02518">
    <property type="entry name" value="HATPase_c"/>
    <property type="match status" value="1"/>
</dbReference>
<evidence type="ECO:0000256" key="12">
    <source>
        <dbReference type="ARBA" id="ARBA00023136"/>
    </source>
</evidence>
<dbReference type="CDD" id="cd00082">
    <property type="entry name" value="HisKA"/>
    <property type="match status" value="1"/>
</dbReference>
<dbReference type="PROSITE" id="PS50110">
    <property type="entry name" value="RESPONSE_REGULATORY"/>
    <property type="match status" value="2"/>
</dbReference>
<dbReference type="SMART" id="SM00448">
    <property type="entry name" value="REC"/>
    <property type="match status" value="2"/>
</dbReference>
<feature type="domain" description="Histidine kinase" evidence="15">
    <location>
        <begin position="349"/>
        <end position="572"/>
    </location>
</feature>
<feature type="domain" description="Response regulatory" evidence="16">
    <location>
        <begin position="590"/>
        <end position="705"/>
    </location>
</feature>